<keyword evidence="2" id="KW-0614">Plasmid</keyword>
<gene>
    <name evidence="2" type="ORF">FDZ14_32175</name>
</gene>
<evidence type="ECO:0000256" key="1">
    <source>
        <dbReference type="SAM" id="Phobius"/>
    </source>
</evidence>
<feature type="transmembrane region" description="Helical" evidence="1">
    <location>
        <begin position="147"/>
        <end position="163"/>
    </location>
</feature>
<keyword evidence="1" id="KW-1133">Transmembrane helix</keyword>
<keyword evidence="1" id="KW-0812">Transmembrane</keyword>
<evidence type="ECO:0000313" key="3">
    <source>
        <dbReference type="Proteomes" id="UP000501076"/>
    </source>
</evidence>
<accession>A0A6M6E6I9</accession>
<dbReference type="EMBL" id="CP045273">
    <property type="protein sequence ID" value="QJX80749.1"/>
    <property type="molecule type" value="Genomic_DNA"/>
</dbReference>
<keyword evidence="1" id="KW-0472">Membrane</keyword>
<name>A0A6M6E6I9_PRIMG</name>
<dbReference type="RefSeq" id="WP_171778746.1">
    <property type="nucleotide sequence ID" value="NZ_CP045273.1"/>
</dbReference>
<dbReference type="Proteomes" id="UP000501076">
    <property type="component" value="Plasmid pFDU301A"/>
</dbReference>
<sequence>MELENWSHSEIMVLEESPKSGGELVTLGLRGTSNKYYYILSGDSKKGFSIKCMSSVGRNQTNIKWFMHYYIEQEMKRYLYEKYPSLELKEVFANRPYIESTFSDEKFDPQLKLKDCFLHFSTVITATFIAILAIAVCFVLIAINQTLLPLVFIIVLATSYYMSTKDVFKSRMVQYQIFKHYCKQFNYI</sequence>
<proteinExistence type="predicted"/>
<geneLocation type="plasmid" evidence="3">
    <name>pfdu301a</name>
</geneLocation>
<feature type="transmembrane region" description="Helical" evidence="1">
    <location>
        <begin position="116"/>
        <end position="141"/>
    </location>
</feature>
<evidence type="ECO:0000313" key="2">
    <source>
        <dbReference type="EMBL" id="QJX80749.1"/>
    </source>
</evidence>
<protein>
    <submittedName>
        <fullName evidence="2">Uncharacterized protein</fullName>
    </submittedName>
</protein>
<dbReference type="AlphaFoldDB" id="A0A6M6E6I9"/>
<reference evidence="2 3" key="1">
    <citation type="submission" date="2019-10" db="EMBL/GenBank/DDBJ databases">
        <title>Complete genome sequences for adaption low water activity.</title>
        <authorList>
            <person name="Zhao L."/>
            <person name="Zhong J."/>
        </authorList>
    </citation>
    <scope>NUCLEOTIDE SEQUENCE [LARGE SCALE GENOMIC DNA]</scope>
    <source>
        <strain evidence="2 3">FDU301</strain>
        <plasmid evidence="3">pfdu301a</plasmid>
    </source>
</reference>
<organism evidence="2 3">
    <name type="scientific">Priestia megaterium</name>
    <name type="common">Bacillus megaterium</name>
    <dbReference type="NCBI Taxonomy" id="1404"/>
    <lineage>
        <taxon>Bacteria</taxon>
        <taxon>Bacillati</taxon>
        <taxon>Bacillota</taxon>
        <taxon>Bacilli</taxon>
        <taxon>Bacillales</taxon>
        <taxon>Bacillaceae</taxon>
        <taxon>Priestia</taxon>
    </lineage>
</organism>